<feature type="transmembrane region" description="Helical" evidence="1">
    <location>
        <begin position="72"/>
        <end position="90"/>
    </location>
</feature>
<feature type="transmembrane region" description="Helical" evidence="1">
    <location>
        <begin position="193"/>
        <end position="213"/>
    </location>
</feature>
<evidence type="ECO:0008006" key="4">
    <source>
        <dbReference type="Google" id="ProtNLM"/>
    </source>
</evidence>
<keyword evidence="1" id="KW-1133">Transmembrane helix</keyword>
<evidence type="ECO:0000313" key="2">
    <source>
        <dbReference type="EMBL" id="SEO59345.1"/>
    </source>
</evidence>
<reference evidence="2 3" key="1">
    <citation type="submission" date="2016-10" db="EMBL/GenBank/DDBJ databases">
        <authorList>
            <person name="de Groot N.N."/>
        </authorList>
    </citation>
    <scope>NUCLEOTIDE SEQUENCE [LARGE SCALE GENOMIC DNA]</scope>
    <source>
        <strain evidence="2 3">CGMCC 1.6291</strain>
    </source>
</reference>
<keyword evidence="3" id="KW-1185">Reference proteome</keyword>
<dbReference type="EMBL" id="FOEG01000001">
    <property type="protein sequence ID" value="SEO59345.1"/>
    <property type="molecule type" value="Genomic_DNA"/>
</dbReference>
<name>A0A1H8QYS7_9GAMM</name>
<gene>
    <name evidence="2" type="ORF">SAMN04488052_101881</name>
</gene>
<dbReference type="Proteomes" id="UP000199657">
    <property type="component" value="Unassembled WGS sequence"/>
</dbReference>
<feature type="transmembrane region" description="Helical" evidence="1">
    <location>
        <begin position="48"/>
        <end position="66"/>
    </location>
</feature>
<proteinExistence type="predicted"/>
<dbReference type="OrthoDB" id="5659946at2"/>
<feature type="transmembrane region" description="Helical" evidence="1">
    <location>
        <begin position="97"/>
        <end position="118"/>
    </location>
</feature>
<dbReference type="RefSeq" id="WP_091640211.1">
    <property type="nucleotide sequence ID" value="NZ_FOEG01000001.1"/>
</dbReference>
<sequence length="283" mass="30596">MKPVLAFIMQGRWQPLLVMVAATLLPLLAWLGGAVLALVTLRRGAAEGGLVMAGAALAMGTAFAAMGVNPMVSVGGLLEYWLPVFVLAVVLRATVSLPLTVLVSAGLGGVALAVWYAVVQDPAAFWARSLDGMFEGEEGVDLIRSLSPVMSGFWILGLWTLSLGSLLLARWWQAVLYNPGGFREEFHGLRLDWRFAAATLVVMLLATFTGPGLVYDLSLLVSGVFAVQALAVAHCVAHARGWHWMMLVPVYGLMPFLFKLYALLGILDTWFDLRQRLIRENGG</sequence>
<organism evidence="2 3">
    <name type="scientific">Aquisalimonas asiatica</name>
    <dbReference type="NCBI Taxonomy" id="406100"/>
    <lineage>
        <taxon>Bacteria</taxon>
        <taxon>Pseudomonadati</taxon>
        <taxon>Pseudomonadota</taxon>
        <taxon>Gammaproteobacteria</taxon>
        <taxon>Chromatiales</taxon>
        <taxon>Ectothiorhodospiraceae</taxon>
        <taxon>Aquisalimonas</taxon>
    </lineage>
</organism>
<keyword evidence="1" id="KW-0472">Membrane</keyword>
<evidence type="ECO:0000313" key="3">
    <source>
        <dbReference type="Proteomes" id="UP000199657"/>
    </source>
</evidence>
<keyword evidence="1" id="KW-0812">Transmembrane</keyword>
<feature type="transmembrane region" description="Helical" evidence="1">
    <location>
        <begin position="244"/>
        <end position="267"/>
    </location>
</feature>
<dbReference type="STRING" id="406100.SAMN04488052_101881"/>
<protein>
    <recommendedName>
        <fullName evidence="4">DUF2232 domain-containing protein</fullName>
    </recommendedName>
</protein>
<feature type="transmembrane region" description="Helical" evidence="1">
    <location>
        <begin position="152"/>
        <end position="172"/>
    </location>
</feature>
<accession>A0A1H8QYS7</accession>
<evidence type="ECO:0000256" key="1">
    <source>
        <dbReference type="SAM" id="Phobius"/>
    </source>
</evidence>
<dbReference type="AlphaFoldDB" id="A0A1H8QYS7"/>
<feature type="transmembrane region" description="Helical" evidence="1">
    <location>
        <begin position="16"/>
        <end position="41"/>
    </location>
</feature>